<accession>A0A8H4RFT2</accession>
<keyword evidence="1" id="KW-0732">Signal</keyword>
<feature type="chain" id="PRO_5034214650" evidence="1">
    <location>
        <begin position="20"/>
        <end position="442"/>
    </location>
</feature>
<organism evidence="2 3">
    <name type="scientific">Cudoniella acicularis</name>
    <dbReference type="NCBI Taxonomy" id="354080"/>
    <lineage>
        <taxon>Eukaryota</taxon>
        <taxon>Fungi</taxon>
        <taxon>Dikarya</taxon>
        <taxon>Ascomycota</taxon>
        <taxon>Pezizomycotina</taxon>
        <taxon>Leotiomycetes</taxon>
        <taxon>Helotiales</taxon>
        <taxon>Tricladiaceae</taxon>
        <taxon>Cudoniella</taxon>
    </lineage>
</organism>
<reference evidence="2 3" key="1">
    <citation type="submission" date="2020-03" db="EMBL/GenBank/DDBJ databases">
        <title>Draft Genome Sequence of Cudoniella acicularis.</title>
        <authorList>
            <person name="Buettner E."/>
            <person name="Kellner H."/>
        </authorList>
    </citation>
    <scope>NUCLEOTIDE SEQUENCE [LARGE SCALE GENOMIC DNA]</scope>
    <source>
        <strain evidence="2 3">DSM 108380</strain>
    </source>
</reference>
<dbReference type="EMBL" id="JAAMPI010000860">
    <property type="protein sequence ID" value="KAF4628105.1"/>
    <property type="molecule type" value="Genomic_DNA"/>
</dbReference>
<sequence length="442" mass="45262">MVQLLPFLASLAFLHYTTASPLASSLDDRTLELANSMLAHQANPKAIHLLTNDANNSVVTLKVGTDGTLSEGSVTPTGGMGLTGMNAKGMLLSPDGLFSQGSIAISGRNLIAVNSGSNTITLFSISSSDPTKLTMVGNPVSSMGDFPMSVTISAKLGQACVANSGARAGIACFEIVTNPFLWPFALISYSKRIFQPPSLLPKKHSANPSKSSTGLAPLDIALRSFPLKQTTPPTGPANTISEVLFNSDSTALLTTVKGDPATNNTGFLSSYPVVDGCVSEEGETRSNPKGTTLLFGTALIPGSSSLLVTDPSFGAALISSSASAKAMFSTAVATKITGQKATCWAAYVENTGTVFVTDGGLNRLVELDSSTGAVVKVLDSTNGNGGMTDIFAKGNLVFALGFGKAGARVVVFDVSAGKGAAKEIQNFMLKGVGTTAQGIVAC</sequence>
<evidence type="ECO:0000256" key="1">
    <source>
        <dbReference type="SAM" id="SignalP"/>
    </source>
</evidence>
<proteinExistence type="predicted"/>
<keyword evidence="3" id="KW-1185">Reference proteome</keyword>
<protein>
    <submittedName>
        <fullName evidence="2">Uncharacterized protein</fullName>
    </submittedName>
</protein>
<evidence type="ECO:0000313" key="3">
    <source>
        <dbReference type="Proteomes" id="UP000566819"/>
    </source>
</evidence>
<dbReference type="SUPFAM" id="SSF75011">
    <property type="entry name" value="3-carboxy-cis,cis-mucoante lactonizing enzyme"/>
    <property type="match status" value="1"/>
</dbReference>
<name>A0A8H4RFT2_9HELO</name>
<dbReference type="Gene3D" id="2.130.10.10">
    <property type="entry name" value="YVTN repeat-like/Quinoprotein amine dehydrogenase"/>
    <property type="match status" value="1"/>
</dbReference>
<dbReference type="Proteomes" id="UP000566819">
    <property type="component" value="Unassembled WGS sequence"/>
</dbReference>
<gene>
    <name evidence="2" type="ORF">G7Y89_g10047</name>
</gene>
<dbReference type="OrthoDB" id="10006285at2759"/>
<dbReference type="AlphaFoldDB" id="A0A8H4RFT2"/>
<feature type="signal peptide" evidence="1">
    <location>
        <begin position="1"/>
        <end position="19"/>
    </location>
</feature>
<dbReference type="InterPro" id="IPR015943">
    <property type="entry name" value="WD40/YVTN_repeat-like_dom_sf"/>
</dbReference>
<comment type="caution">
    <text evidence="2">The sequence shown here is derived from an EMBL/GenBank/DDBJ whole genome shotgun (WGS) entry which is preliminary data.</text>
</comment>
<evidence type="ECO:0000313" key="2">
    <source>
        <dbReference type="EMBL" id="KAF4628105.1"/>
    </source>
</evidence>